<evidence type="ECO:0000313" key="2">
    <source>
        <dbReference type="EMBL" id="TWT70958.1"/>
    </source>
</evidence>
<dbReference type="EMBL" id="SJPL01000001">
    <property type="protein sequence ID" value="TWT70958.1"/>
    <property type="molecule type" value="Genomic_DNA"/>
</dbReference>
<evidence type="ECO:0000256" key="1">
    <source>
        <dbReference type="SAM" id="MobiDB-lite"/>
    </source>
</evidence>
<dbReference type="AlphaFoldDB" id="A0A5C5Y7P3"/>
<gene>
    <name evidence="2" type="ORF">Pan14r_32670</name>
</gene>
<organism evidence="2 3">
    <name type="scientific">Crateriforma conspicua</name>
    <dbReference type="NCBI Taxonomy" id="2527996"/>
    <lineage>
        <taxon>Bacteria</taxon>
        <taxon>Pseudomonadati</taxon>
        <taxon>Planctomycetota</taxon>
        <taxon>Planctomycetia</taxon>
        <taxon>Planctomycetales</taxon>
        <taxon>Planctomycetaceae</taxon>
        <taxon>Crateriforma</taxon>
    </lineage>
</organism>
<evidence type="ECO:0008006" key="4">
    <source>
        <dbReference type="Google" id="ProtNLM"/>
    </source>
</evidence>
<sequence>MGKLSEILRQQGKLDTIASAWETTEAAGDDDVLPKGEYVADIVKGDAIASRSKGTPGYRLTFEVAEGEHTGGRFWHECWFTEAAMRRTKRDLEKLGVTDLDQLERPLPAVFRCRVKLAIRRDDDGNEGNRVRRFDVVEVIKPEPDTFAPGDGQKSQTDAAGGGGRDDGGKVTAAGEMPADDAGGLF</sequence>
<proteinExistence type="predicted"/>
<dbReference type="RefSeq" id="WP_146439558.1">
    <property type="nucleotide sequence ID" value="NZ_SJPL01000001.1"/>
</dbReference>
<evidence type="ECO:0000313" key="3">
    <source>
        <dbReference type="Proteomes" id="UP000317238"/>
    </source>
</evidence>
<reference evidence="2 3" key="1">
    <citation type="submission" date="2019-02" db="EMBL/GenBank/DDBJ databases">
        <title>Deep-cultivation of Planctomycetes and their phenomic and genomic characterization uncovers novel biology.</title>
        <authorList>
            <person name="Wiegand S."/>
            <person name="Jogler M."/>
            <person name="Boedeker C."/>
            <person name="Pinto D."/>
            <person name="Vollmers J."/>
            <person name="Rivas-Marin E."/>
            <person name="Kohn T."/>
            <person name="Peeters S.H."/>
            <person name="Heuer A."/>
            <person name="Rast P."/>
            <person name="Oberbeckmann S."/>
            <person name="Bunk B."/>
            <person name="Jeske O."/>
            <person name="Meyerdierks A."/>
            <person name="Storesund J.E."/>
            <person name="Kallscheuer N."/>
            <person name="Luecker S."/>
            <person name="Lage O.M."/>
            <person name="Pohl T."/>
            <person name="Merkel B.J."/>
            <person name="Hornburger P."/>
            <person name="Mueller R.-W."/>
            <person name="Bruemmer F."/>
            <person name="Labrenz M."/>
            <person name="Spormann A.M."/>
            <person name="Op Den Camp H."/>
            <person name="Overmann J."/>
            <person name="Amann R."/>
            <person name="Jetten M.S.M."/>
            <person name="Mascher T."/>
            <person name="Medema M.H."/>
            <person name="Devos D.P."/>
            <person name="Kaster A.-K."/>
            <person name="Ovreas L."/>
            <person name="Rohde M."/>
            <person name="Galperin M.Y."/>
            <person name="Jogler C."/>
        </authorList>
    </citation>
    <scope>NUCLEOTIDE SEQUENCE [LARGE SCALE GENOMIC DNA]</scope>
    <source>
        <strain evidence="2 3">Pan14r</strain>
    </source>
</reference>
<feature type="region of interest" description="Disordered" evidence="1">
    <location>
        <begin position="142"/>
        <end position="186"/>
    </location>
</feature>
<name>A0A5C5Y7P3_9PLAN</name>
<keyword evidence="3" id="KW-1185">Reference proteome</keyword>
<accession>A0A5C5Y7P3</accession>
<protein>
    <recommendedName>
        <fullName evidence="4">DUF669 domain-containing protein</fullName>
    </recommendedName>
</protein>
<dbReference type="Proteomes" id="UP000317238">
    <property type="component" value="Unassembled WGS sequence"/>
</dbReference>
<dbReference type="OrthoDB" id="278783at2"/>
<comment type="caution">
    <text evidence="2">The sequence shown here is derived from an EMBL/GenBank/DDBJ whole genome shotgun (WGS) entry which is preliminary data.</text>
</comment>